<reference evidence="1" key="1">
    <citation type="submission" date="2018-02" db="EMBL/GenBank/DDBJ databases">
        <title>Rhizophora mucronata_Transcriptome.</title>
        <authorList>
            <person name="Meera S.P."/>
            <person name="Sreeshan A."/>
            <person name="Augustine A."/>
        </authorList>
    </citation>
    <scope>NUCLEOTIDE SEQUENCE</scope>
    <source>
        <tissue evidence="1">Leaf</tissue>
    </source>
</reference>
<proteinExistence type="predicted"/>
<sequence length="50" mass="6099">MLCFFHYINCIVKGLPGDIFHQNLDNIFPLIEFMITKYHTIRWTLFFLFS</sequence>
<protein>
    <submittedName>
        <fullName evidence="1">Uncharacterized protein</fullName>
    </submittedName>
</protein>
<dbReference type="AlphaFoldDB" id="A0A2P2QGY9"/>
<accession>A0A2P2QGY9</accession>
<dbReference type="EMBL" id="GGEC01085732">
    <property type="protein sequence ID" value="MBX66216.1"/>
    <property type="molecule type" value="Transcribed_RNA"/>
</dbReference>
<organism evidence="1">
    <name type="scientific">Rhizophora mucronata</name>
    <name type="common">Asiatic mangrove</name>
    <dbReference type="NCBI Taxonomy" id="61149"/>
    <lineage>
        <taxon>Eukaryota</taxon>
        <taxon>Viridiplantae</taxon>
        <taxon>Streptophyta</taxon>
        <taxon>Embryophyta</taxon>
        <taxon>Tracheophyta</taxon>
        <taxon>Spermatophyta</taxon>
        <taxon>Magnoliopsida</taxon>
        <taxon>eudicotyledons</taxon>
        <taxon>Gunneridae</taxon>
        <taxon>Pentapetalae</taxon>
        <taxon>rosids</taxon>
        <taxon>fabids</taxon>
        <taxon>Malpighiales</taxon>
        <taxon>Rhizophoraceae</taxon>
        <taxon>Rhizophora</taxon>
    </lineage>
</organism>
<name>A0A2P2QGY9_RHIMU</name>
<evidence type="ECO:0000313" key="1">
    <source>
        <dbReference type="EMBL" id="MBX66216.1"/>
    </source>
</evidence>